<evidence type="ECO:0000259" key="2">
    <source>
        <dbReference type="Pfam" id="PF22974"/>
    </source>
</evidence>
<keyword evidence="4" id="KW-1185">Reference proteome</keyword>
<feature type="signal peptide" evidence="1">
    <location>
        <begin position="1"/>
        <end position="18"/>
    </location>
</feature>
<dbReference type="Pfam" id="PF22974">
    <property type="entry name" value="DUF7029"/>
    <property type="match status" value="1"/>
</dbReference>
<dbReference type="Proteomes" id="UP000522262">
    <property type="component" value="Unassembled WGS sequence"/>
</dbReference>
<feature type="chain" id="PRO_5034186884" description="DUF7029 domain-containing protein" evidence="1">
    <location>
        <begin position="19"/>
        <end position="506"/>
    </location>
</feature>
<evidence type="ECO:0000313" key="4">
    <source>
        <dbReference type="Proteomes" id="UP000522262"/>
    </source>
</evidence>
<dbReference type="InterPro" id="IPR054293">
    <property type="entry name" value="DUF7029"/>
</dbReference>
<gene>
    <name evidence="3" type="ORF">FMEXI_4796</name>
</gene>
<name>A0A8H5J4W2_9HYPO</name>
<comment type="caution">
    <text evidence="3">The sequence shown here is derived from an EMBL/GenBank/DDBJ whole genome shotgun (WGS) entry which is preliminary data.</text>
</comment>
<protein>
    <recommendedName>
        <fullName evidence="2">DUF7029 domain-containing protein</fullName>
    </recommendedName>
</protein>
<keyword evidence="1" id="KW-0732">Signal</keyword>
<evidence type="ECO:0000256" key="1">
    <source>
        <dbReference type="SAM" id="SignalP"/>
    </source>
</evidence>
<accession>A0A8H5J4W2</accession>
<dbReference type="EMBL" id="JAAOAM010000099">
    <property type="protein sequence ID" value="KAF5548232.1"/>
    <property type="molecule type" value="Genomic_DNA"/>
</dbReference>
<feature type="domain" description="DUF7029" evidence="2">
    <location>
        <begin position="120"/>
        <end position="214"/>
    </location>
</feature>
<dbReference type="AlphaFoldDB" id="A0A8H5J4W2"/>
<organism evidence="3 4">
    <name type="scientific">Fusarium mexicanum</name>
    <dbReference type="NCBI Taxonomy" id="751941"/>
    <lineage>
        <taxon>Eukaryota</taxon>
        <taxon>Fungi</taxon>
        <taxon>Dikarya</taxon>
        <taxon>Ascomycota</taxon>
        <taxon>Pezizomycotina</taxon>
        <taxon>Sordariomycetes</taxon>
        <taxon>Hypocreomycetidae</taxon>
        <taxon>Hypocreales</taxon>
        <taxon>Nectriaceae</taxon>
        <taxon>Fusarium</taxon>
        <taxon>Fusarium fujikuroi species complex</taxon>
    </lineage>
</organism>
<proteinExistence type="predicted"/>
<reference evidence="3 4" key="1">
    <citation type="submission" date="2020-05" db="EMBL/GenBank/DDBJ databases">
        <title>Identification and distribution of gene clusters putatively required for synthesis of sphingolipid metabolism inhibitors in phylogenetically diverse species of the filamentous fungus Fusarium.</title>
        <authorList>
            <person name="Kim H.-S."/>
            <person name="Busman M."/>
            <person name="Brown D.W."/>
            <person name="Divon H."/>
            <person name="Uhlig S."/>
            <person name="Proctor R.H."/>
        </authorList>
    </citation>
    <scope>NUCLEOTIDE SEQUENCE [LARGE SCALE GENOMIC DNA]</scope>
    <source>
        <strain evidence="3 4">NRRL 53147</strain>
    </source>
</reference>
<sequence>MKHSVFLFFALSTAYVVATVHYARPIRNISDTSHIAPLRKPMPYGSQPPMYKKNATNLFPAAVPQHHTITIYKPVPCPNEDRTAENATPKGNVSLSYRIPKGYVPSHNASDGVISMNLALKKPAVVLDTVEAISKVECGGGSVIISFDDSKAFDQAKESWLNGGFSLITSGIASCSPSAGHTFYLVQSILVDHKKKSITCYALKQDISQLAESLEMEFSSIPSSKLKKRLTLNPKTSVNFNAELPAGTVLAEDKDWGRIQADEAEFSTVITFSGYLKYNFQRFKLEKLDFDISTHFSADVALSAEVMAAWSRSLIYDPGNLTYNLISVPGLVSLGPGVAFAVGVDIDTSAAVSVSAGAGITIPAGKIHLDLLDSTRNKASGWKPKYTSHANVSEHADTSLNATASVTVQLDFKLLGGLVDLSSGLTAKPKFINKFSIDAQQSAGTTDHGVLRTSNRTLCTCDMSYKSDFAFELVGFVTQWWRAKMYQVELPIVSGCYDMKRGRCRE</sequence>
<evidence type="ECO:0000313" key="3">
    <source>
        <dbReference type="EMBL" id="KAF5548232.1"/>
    </source>
</evidence>